<dbReference type="PROSITE" id="PS50088">
    <property type="entry name" value="ANK_REPEAT"/>
    <property type="match status" value="2"/>
</dbReference>
<dbReference type="RefSeq" id="WP_130534737.1">
    <property type="nucleotide sequence ID" value="NZ_SHMG01000006.1"/>
</dbReference>
<dbReference type="PANTHER" id="PTHR24173:SF74">
    <property type="entry name" value="ANKYRIN REPEAT DOMAIN-CONTAINING PROTEIN 16"/>
    <property type="match status" value="1"/>
</dbReference>
<feature type="repeat" description="ANK" evidence="3">
    <location>
        <begin position="70"/>
        <end position="102"/>
    </location>
</feature>
<evidence type="ECO:0000256" key="1">
    <source>
        <dbReference type="ARBA" id="ARBA00022737"/>
    </source>
</evidence>
<sequence>MNATQLLIRTTKEEDYQGVEAALAQGGDPNVQIQRIGPLMNIAAGLDKTGIITQLIKANADVNAGANVHLGMRPLHIAVRECKAIMVRILLKAGADVNAQDLTGCTPLHIAMLVAEQRQQPMICDLMNAGADPSIRAGNGMTPLEYAKFLKRPKVIIDLMETYSK</sequence>
<dbReference type="InterPro" id="IPR036770">
    <property type="entry name" value="Ankyrin_rpt-contain_sf"/>
</dbReference>
<evidence type="ECO:0000313" key="5">
    <source>
        <dbReference type="Proteomes" id="UP000294164"/>
    </source>
</evidence>
<dbReference type="Pfam" id="PF12796">
    <property type="entry name" value="Ank_2"/>
    <property type="match status" value="1"/>
</dbReference>
<feature type="repeat" description="ANK" evidence="3">
    <location>
        <begin position="103"/>
        <end position="138"/>
    </location>
</feature>
<protein>
    <submittedName>
        <fullName evidence="4">Ankyrin repeat domain-containing protein</fullName>
    </submittedName>
</protein>
<dbReference type="PANTHER" id="PTHR24173">
    <property type="entry name" value="ANKYRIN REPEAT CONTAINING"/>
    <property type="match status" value="1"/>
</dbReference>
<evidence type="ECO:0000256" key="2">
    <source>
        <dbReference type="ARBA" id="ARBA00023043"/>
    </source>
</evidence>
<keyword evidence="1" id="KW-0677">Repeat</keyword>
<dbReference type="SUPFAM" id="SSF48403">
    <property type="entry name" value="Ankyrin repeat"/>
    <property type="match status" value="1"/>
</dbReference>
<dbReference type="InterPro" id="IPR002110">
    <property type="entry name" value="Ankyrin_rpt"/>
</dbReference>
<dbReference type="Gene3D" id="1.25.40.20">
    <property type="entry name" value="Ankyrin repeat-containing domain"/>
    <property type="match status" value="1"/>
</dbReference>
<evidence type="ECO:0000313" key="4">
    <source>
        <dbReference type="EMBL" id="TAA41577.1"/>
    </source>
</evidence>
<name>A0A4Q8M2Z3_9GAMM</name>
<dbReference type="SMART" id="SM00248">
    <property type="entry name" value="ANK"/>
    <property type="match status" value="3"/>
</dbReference>
<dbReference type="PROSITE" id="PS50297">
    <property type="entry name" value="ANK_REP_REGION"/>
    <property type="match status" value="1"/>
</dbReference>
<dbReference type="EMBL" id="SHMG01000006">
    <property type="protein sequence ID" value="TAA41577.1"/>
    <property type="molecule type" value="Genomic_DNA"/>
</dbReference>
<accession>A0A4Q8M2Z3</accession>
<dbReference type="OrthoDB" id="6057815at2"/>
<reference evidence="4 5" key="1">
    <citation type="submission" date="2019-02" db="EMBL/GenBank/DDBJ databases">
        <title>WGS of Pseudoxanthomonas species novum from clinical isolates.</title>
        <authorList>
            <person name="Bernier A.-M."/>
            <person name="Bernard K."/>
            <person name="Vachon A."/>
        </authorList>
    </citation>
    <scope>NUCLEOTIDE SEQUENCE [LARGE SCALE GENOMIC DNA]</scope>
    <source>
        <strain evidence="4 5">NML130969</strain>
    </source>
</reference>
<evidence type="ECO:0000256" key="3">
    <source>
        <dbReference type="PROSITE-ProRule" id="PRU00023"/>
    </source>
</evidence>
<gene>
    <name evidence="4" type="ORF">EA655_11595</name>
</gene>
<keyword evidence="2 3" id="KW-0040">ANK repeat</keyword>
<organism evidence="4 5">
    <name type="scientific">Pseudoxanthomonas winnipegensis</name>
    <dbReference type="NCBI Taxonomy" id="2480810"/>
    <lineage>
        <taxon>Bacteria</taxon>
        <taxon>Pseudomonadati</taxon>
        <taxon>Pseudomonadota</taxon>
        <taxon>Gammaproteobacteria</taxon>
        <taxon>Lysobacterales</taxon>
        <taxon>Lysobacteraceae</taxon>
        <taxon>Pseudoxanthomonas</taxon>
    </lineage>
</organism>
<dbReference type="Proteomes" id="UP000294164">
    <property type="component" value="Unassembled WGS sequence"/>
</dbReference>
<comment type="caution">
    <text evidence="4">The sequence shown here is derived from an EMBL/GenBank/DDBJ whole genome shotgun (WGS) entry which is preliminary data.</text>
</comment>
<dbReference type="AlphaFoldDB" id="A0A4Q8M2Z3"/>
<proteinExistence type="predicted"/>